<keyword evidence="8" id="KW-0503">Monooxygenase</keyword>
<dbReference type="PANTHER" id="PTHR24305:SF157">
    <property type="entry name" value="N-ACETYLTRYPTOPHAN 6-HYDROXYLASE IVOC-RELATED"/>
    <property type="match status" value="1"/>
</dbReference>
<proteinExistence type="inferred from homology"/>
<dbReference type="Gene3D" id="1.10.630.10">
    <property type="entry name" value="Cytochrome P450"/>
    <property type="match status" value="1"/>
</dbReference>
<dbReference type="InterPro" id="IPR001128">
    <property type="entry name" value="Cyt_P450"/>
</dbReference>
<dbReference type="EMBL" id="QPFP01000033">
    <property type="protein sequence ID" value="TEB28381.1"/>
    <property type="molecule type" value="Genomic_DNA"/>
</dbReference>
<evidence type="ECO:0000256" key="6">
    <source>
        <dbReference type="ARBA" id="ARBA00023004"/>
    </source>
</evidence>
<keyword evidence="4 7" id="KW-0479">Metal-binding</keyword>
<keyword evidence="5 8" id="KW-0560">Oxidoreductase</keyword>
<dbReference type="OrthoDB" id="1470350at2759"/>
<dbReference type="Proteomes" id="UP000298030">
    <property type="component" value="Unassembled WGS sequence"/>
</dbReference>
<comment type="cofactor">
    <cofactor evidence="1 7">
        <name>heme</name>
        <dbReference type="ChEBI" id="CHEBI:30413"/>
    </cofactor>
</comment>
<comment type="similarity">
    <text evidence="3 8">Belongs to the cytochrome P450 family.</text>
</comment>
<dbReference type="PRINTS" id="PR00385">
    <property type="entry name" value="P450"/>
</dbReference>
<evidence type="ECO:0000256" key="4">
    <source>
        <dbReference type="ARBA" id="ARBA00022723"/>
    </source>
</evidence>
<dbReference type="InterPro" id="IPR036396">
    <property type="entry name" value="Cyt_P450_sf"/>
</dbReference>
<accession>A0A4Y7T2Z7</accession>
<name>A0A4Y7T2Z7_COPMI</name>
<dbReference type="GO" id="GO:0005506">
    <property type="term" value="F:iron ion binding"/>
    <property type="evidence" value="ECO:0007669"/>
    <property type="project" value="InterPro"/>
</dbReference>
<dbReference type="STRING" id="71717.A0A4Y7T2Z7"/>
<dbReference type="InterPro" id="IPR017972">
    <property type="entry name" value="Cyt_P450_CS"/>
</dbReference>
<comment type="caution">
    <text evidence="10">The sequence shown here is derived from an EMBL/GenBank/DDBJ whole genome shotgun (WGS) entry which is preliminary data.</text>
</comment>
<evidence type="ECO:0000256" key="7">
    <source>
        <dbReference type="PIRSR" id="PIRSR602401-1"/>
    </source>
</evidence>
<dbReference type="PRINTS" id="PR00463">
    <property type="entry name" value="EP450I"/>
</dbReference>
<dbReference type="Pfam" id="PF00067">
    <property type="entry name" value="p450"/>
    <property type="match status" value="1"/>
</dbReference>
<dbReference type="PROSITE" id="PS00086">
    <property type="entry name" value="CYTOCHROME_P450"/>
    <property type="match status" value="1"/>
</dbReference>
<dbReference type="InterPro" id="IPR050121">
    <property type="entry name" value="Cytochrome_P450_monoxygenase"/>
</dbReference>
<evidence type="ECO:0000313" key="10">
    <source>
        <dbReference type="EMBL" id="TEB28381.1"/>
    </source>
</evidence>
<keyword evidence="9" id="KW-1133">Transmembrane helix</keyword>
<keyword evidence="7 8" id="KW-0349">Heme</keyword>
<feature type="transmembrane region" description="Helical" evidence="9">
    <location>
        <begin position="20"/>
        <end position="40"/>
    </location>
</feature>
<dbReference type="GO" id="GO:0020037">
    <property type="term" value="F:heme binding"/>
    <property type="evidence" value="ECO:0007669"/>
    <property type="project" value="InterPro"/>
</dbReference>
<evidence type="ECO:0000256" key="5">
    <source>
        <dbReference type="ARBA" id="ARBA00023002"/>
    </source>
</evidence>
<keyword evidence="6 7" id="KW-0408">Iron</keyword>
<keyword evidence="9" id="KW-0812">Transmembrane</keyword>
<sequence>MNVSQYFTLAGYDLNHPPPLVGLLSVGAIALTCVVAYRLYFHPLARVPGPVLAALTDYYVTYYDLVKDGDMVKQLERLHHRYGPMVRFGPNKIHFSDPKAFDLIYKDPRFPKDPWFYDAFGAPQSLFGCTDISIAKERASLLRPLFSRKKISQLEEVIQEVVDRFIVALSKQSTTQDSVNFYRGFASITMEIITTYCFAETYGIVDYPDFAHPKLVGFQGSNFAVFAMQHFPLLRFLFPKIPLWILKPLIPGMFGRRQFIQALDSQIAGILEDPASLDRAGHEIVYHHLLHTKGGEKPTRAGLLSNAISLTAAGTETVANACAVATFHVLSNKSIKEKLSKELLGAWPDPGISKSLEKLEKLPYLTAVIKESLRLSHGVVTPTPRVVTEPTIISGVFLPPGTIISSGQTFTHYNPELFPSPRQFQPDRWLGEGSSELDNHLVAFSKGQRMCIGVNLAWAELYLILGNMFRKVEMELTGTKESDLEFRALLTPRFRCLLRAKITSVRGVAASS</sequence>
<organism evidence="10 11">
    <name type="scientific">Coprinellus micaceus</name>
    <name type="common">Glistening ink-cap mushroom</name>
    <name type="synonym">Coprinus micaceus</name>
    <dbReference type="NCBI Taxonomy" id="71717"/>
    <lineage>
        <taxon>Eukaryota</taxon>
        <taxon>Fungi</taxon>
        <taxon>Dikarya</taxon>
        <taxon>Basidiomycota</taxon>
        <taxon>Agaricomycotina</taxon>
        <taxon>Agaricomycetes</taxon>
        <taxon>Agaricomycetidae</taxon>
        <taxon>Agaricales</taxon>
        <taxon>Agaricineae</taxon>
        <taxon>Psathyrellaceae</taxon>
        <taxon>Coprinellus</taxon>
    </lineage>
</organism>
<dbReference type="GO" id="GO:0004497">
    <property type="term" value="F:monooxygenase activity"/>
    <property type="evidence" value="ECO:0007669"/>
    <property type="project" value="UniProtKB-KW"/>
</dbReference>
<evidence type="ECO:0000256" key="3">
    <source>
        <dbReference type="ARBA" id="ARBA00010617"/>
    </source>
</evidence>
<protein>
    <submittedName>
        <fullName evidence="10">Cytochrome P450</fullName>
    </submittedName>
</protein>
<reference evidence="10 11" key="1">
    <citation type="journal article" date="2019" name="Nat. Ecol. Evol.">
        <title>Megaphylogeny resolves global patterns of mushroom evolution.</title>
        <authorList>
            <person name="Varga T."/>
            <person name="Krizsan K."/>
            <person name="Foldi C."/>
            <person name="Dima B."/>
            <person name="Sanchez-Garcia M."/>
            <person name="Sanchez-Ramirez S."/>
            <person name="Szollosi G.J."/>
            <person name="Szarkandi J.G."/>
            <person name="Papp V."/>
            <person name="Albert L."/>
            <person name="Andreopoulos W."/>
            <person name="Angelini C."/>
            <person name="Antonin V."/>
            <person name="Barry K.W."/>
            <person name="Bougher N.L."/>
            <person name="Buchanan P."/>
            <person name="Buyck B."/>
            <person name="Bense V."/>
            <person name="Catcheside P."/>
            <person name="Chovatia M."/>
            <person name="Cooper J."/>
            <person name="Damon W."/>
            <person name="Desjardin D."/>
            <person name="Finy P."/>
            <person name="Geml J."/>
            <person name="Haridas S."/>
            <person name="Hughes K."/>
            <person name="Justo A."/>
            <person name="Karasinski D."/>
            <person name="Kautmanova I."/>
            <person name="Kiss B."/>
            <person name="Kocsube S."/>
            <person name="Kotiranta H."/>
            <person name="LaButti K.M."/>
            <person name="Lechner B.E."/>
            <person name="Liimatainen K."/>
            <person name="Lipzen A."/>
            <person name="Lukacs Z."/>
            <person name="Mihaltcheva S."/>
            <person name="Morgado L.N."/>
            <person name="Niskanen T."/>
            <person name="Noordeloos M.E."/>
            <person name="Ohm R.A."/>
            <person name="Ortiz-Santana B."/>
            <person name="Ovrebo C."/>
            <person name="Racz N."/>
            <person name="Riley R."/>
            <person name="Savchenko A."/>
            <person name="Shiryaev A."/>
            <person name="Soop K."/>
            <person name="Spirin V."/>
            <person name="Szebenyi C."/>
            <person name="Tomsovsky M."/>
            <person name="Tulloss R.E."/>
            <person name="Uehling J."/>
            <person name="Grigoriev I.V."/>
            <person name="Vagvolgyi C."/>
            <person name="Papp T."/>
            <person name="Martin F.M."/>
            <person name="Miettinen O."/>
            <person name="Hibbett D.S."/>
            <person name="Nagy L.G."/>
        </authorList>
    </citation>
    <scope>NUCLEOTIDE SEQUENCE [LARGE SCALE GENOMIC DNA]</scope>
    <source>
        <strain evidence="10 11">FP101781</strain>
    </source>
</reference>
<evidence type="ECO:0000313" key="11">
    <source>
        <dbReference type="Proteomes" id="UP000298030"/>
    </source>
</evidence>
<dbReference type="GO" id="GO:0016705">
    <property type="term" value="F:oxidoreductase activity, acting on paired donors, with incorporation or reduction of molecular oxygen"/>
    <property type="evidence" value="ECO:0007669"/>
    <property type="project" value="InterPro"/>
</dbReference>
<keyword evidence="11" id="KW-1185">Reference proteome</keyword>
<comment type="pathway">
    <text evidence="2">Secondary metabolite biosynthesis.</text>
</comment>
<evidence type="ECO:0000256" key="1">
    <source>
        <dbReference type="ARBA" id="ARBA00001971"/>
    </source>
</evidence>
<evidence type="ECO:0000256" key="8">
    <source>
        <dbReference type="RuleBase" id="RU000461"/>
    </source>
</evidence>
<dbReference type="InterPro" id="IPR002401">
    <property type="entry name" value="Cyt_P450_E_grp-I"/>
</dbReference>
<dbReference type="CDD" id="cd11062">
    <property type="entry name" value="CYP58-like"/>
    <property type="match status" value="1"/>
</dbReference>
<evidence type="ECO:0000256" key="9">
    <source>
        <dbReference type="SAM" id="Phobius"/>
    </source>
</evidence>
<dbReference type="SUPFAM" id="SSF48264">
    <property type="entry name" value="Cytochrome P450"/>
    <property type="match status" value="1"/>
</dbReference>
<gene>
    <name evidence="10" type="ORF">FA13DRAFT_1735749</name>
</gene>
<feature type="binding site" description="axial binding residue" evidence="7">
    <location>
        <position position="451"/>
    </location>
    <ligand>
        <name>heme</name>
        <dbReference type="ChEBI" id="CHEBI:30413"/>
    </ligand>
    <ligandPart>
        <name>Fe</name>
        <dbReference type="ChEBI" id="CHEBI:18248"/>
    </ligandPart>
</feature>
<dbReference type="AlphaFoldDB" id="A0A4Y7T2Z7"/>
<keyword evidence="9" id="KW-0472">Membrane</keyword>
<evidence type="ECO:0000256" key="2">
    <source>
        <dbReference type="ARBA" id="ARBA00005179"/>
    </source>
</evidence>
<dbReference type="PANTHER" id="PTHR24305">
    <property type="entry name" value="CYTOCHROME P450"/>
    <property type="match status" value="1"/>
</dbReference>